<dbReference type="PANTHER" id="PTHR10177">
    <property type="entry name" value="CYCLINS"/>
    <property type="match status" value="1"/>
</dbReference>
<evidence type="ECO:0000259" key="8">
    <source>
        <dbReference type="SMART" id="SM01332"/>
    </source>
</evidence>
<feature type="compositionally biased region" description="Low complexity" evidence="6">
    <location>
        <begin position="139"/>
        <end position="152"/>
    </location>
</feature>
<dbReference type="EMBL" id="QPKB01000007">
    <property type="protein sequence ID" value="RWR89134.1"/>
    <property type="molecule type" value="Genomic_DNA"/>
</dbReference>
<evidence type="ECO:0000313" key="10">
    <source>
        <dbReference type="Proteomes" id="UP000283530"/>
    </source>
</evidence>
<evidence type="ECO:0000256" key="3">
    <source>
        <dbReference type="ARBA" id="ARBA00023127"/>
    </source>
</evidence>
<dbReference type="InterPro" id="IPR039361">
    <property type="entry name" value="Cyclin"/>
</dbReference>
<dbReference type="AlphaFoldDB" id="A0A443PEF8"/>
<dbReference type="SUPFAM" id="SSF47954">
    <property type="entry name" value="Cyclin-like"/>
    <property type="match status" value="2"/>
</dbReference>
<dbReference type="SMART" id="SM00385">
    <property type="entry name" value="CYCLIN"/>
    <property type="match status" value="2"/>
</dbReference>
<reference evidence="9 10" key="1">
    <citation type="journal article" date="2019" name="Nat. Plants">
        <title>Stout camphor tree genome fills gaps in understanding of flowering plant genome evolution.</title>
        <authorList>
            <person name="Chaw S.M."/>
            <person name="Liu Y.C."/>
            <person name="Wu Y.W."/>
            <person name="Wang H.Y."/>
            <person name="Lin C.I."/>
            <person name="Wu C.S."/>
            <person name="Ke H.M."/>
            <person name="Chang L.Y."/>
            <person name="Hsu C.Y."/>
            <person name="Yang H.T."/>
            <person name="Sudianto E."/>
            <person name="Hsu M.H."/>
            <person name="Wu K.P."/>
            <person name="Wang L.N."/>
            <person name="Leebens-Mack J.H."/>
            <person name="Tsai I.J."/>
        </authorList>
    </citation>
    <scope>NUCLEOTIDE SEQUENCE [LARGE SCALE GENOMIC DNA]</scope>
    <source>
        <strain evidence="10">cv. Chaw 1501</strain>
        <tissue evidence="9">Young leaves</tissue>
    </source>
</reference>
<dbReference type="Gene3D" id="1.10.472.10">
    <property type="entry name" value="Cyclin-like"/>
    <property type="match status" value="2"/>
</dbReference>
<feature type="domain" description="Cyclin-like" evidence="7">
    <location>
        <begin position="271"/>
        <end position="355"/>
    </location>
</feature>
<feature type="domain" description="Cyclin C-terminal" evidence="8">
    <location>
        <begin position="364"/>
        <end position="487"/>
    </location>
</feature>
<feature type="compositionally biased region" description="Low complexity" evidence="6">
    <location>
        <begin position="9"/>
        <end position="18"/>
    </location>
</feature>
<dbReference type="FunFam" id="1.10.472.10:FF:000013">
    <property type="entry name" value="Cyclin A1"/>
    <property type="match status" value="1"/>
</dbReference>
<feature type="region of interest" description="Disordered" evidence="6">
    <location>
        <begin position="1"/>
        <end position="80"/>
    </location>
</feature>
<feature type="region of interest" description="Disordered" evidence="6">
    <location>
        <begin position="131"/>
        <end position="158"/>
    </location>
</feature>
<protein>
    <submittedName>
        <fullName evidence="9">Mitotic cyclin A1-like protein</fullName>
    </submittedName>
</protein>
<proteinExistence type="inferred from homology"/>
<comment type="similarity">
    <text evidence="1">Belongs to the cyclin family. Cyclin AB subfamily.</text>
</comment>
<evidence type="ECO:0000256" key="1">
    <source>
        <dbReference type="ARBA" id="ARBA00006955"/>
    </source>
</evidence>
<dbReference type="InterPro" id="IPR048258">
    <property type="entry name" value="Cyclins_cyclin-box"/>
</dbReference>
<comment type="caution">
    <text evidence="9">The sequence shown here is derived from an EMBL/GenBank/DDBJ whole genome shotgun (WGS) entry which is preliminary data.</text>
</comment>
<dbReference type="GO" id="GO:0016538">
    <property type="term" value="F:cyclin-dependent protein serine/threonine kinase regulator activity"/>
    <property type="evidence" value="ECO:0007669"/>
    <property type="project" value="InterPro"/>
</dbReference>
<dbReference type="Proteomes" id="UP000283530">
    <property type="component" value="Unassembled WGS sequence"/>
</dbReference>
<feature type="domain" description="Cyclin-like" evidence="7">
    <location>
        <begin position="368"/>
        <end position="456"/>
    </location>
</feature>
<keyword evidence="3 5" id="KW-0195">Cyclin</keyword>
<dbReference type="GO" id="GO:0051301">
    <property type="term" value="P:cell division"/>
    <property type="evidence" value="ECO:0007669"/>
    <property type="project" value="UniProtKB-KW"/>
</dbReference>
<dbReference type="SMART" id="SM01332">
    <property type="entry name" value="Cyclin_C"/>
    <property type="match status" value="1"/>
</dbReference>
<keyword evidence="4" id="KW-0131">Cell cycle</keyword>
<dbReference type="OrthoDB" id="5590282at2759"/>
<evidence type="ECO:0000256" key="2">
    <source>
        <dbReference type="ARBA" id="ARBA00022618"/>
    </source>
</evidence>
<keyword evidence="2" id="KW-0132">Cell division</keyword>
<evidence type="ECO:0000259" key="7">
    <source>
        <dbReference type="SMART" id="SM00385"/>
    </source>
</evidence>
<organism evidence="9 10">
    <name type="scientific">Cinnamomum micranthum f. kanehirae</name>
    <dbReference type="NCBI Taxonomy" id="337451"/>
    <lineage>
        <taxon>Eukaryota</taxon>
        <taxon>Viridiplantae</taxon>
        <taxon>Streptophyta</taxon>
        <taxon>Embryophyta</taxon>
        <taxon>Tracheophyta</taxon>
        <taxon>Spermatophyta</taxon>
        <taxon>Magnoliopsida</taxon>
        <taxon>Magnoliidae</taxon>
        <taxon>Laurales</taxon>
        <taxon>Lauraceae</taxon>
        <taxon>Cinnamomum</taxon>
    </lineage>
</organism>
<sequence>MSTQNRRFSASSSSSSSAKRPGQSMENAAKVVMGPQPQPKKRAALTNLTNQSLRQMGTQASSASTTSKHKKGPIGDSVLRQNSSISMLTVKQATSIAHKSAIPNSSETLPNASSILRNKYVEPAASGIPLQQPCGTKFSPSKSSDDGSVSLDETTSTCDSLKSPDIEYVDNEASAVASLERRTCHNLYISEDANAKEGDVWKRSDILMDKEIDDKFIDVDHNHKDPQLCASIACDIYKHLRMAETKKRPSPDFMETVQKDINASMRAILVDWLVEVAEEYRLVPDTLYLTVNYIDRYLSGNIMNRQQLQLLGVSCMLIAAKYEEICAPQVEEFCYITDNTYLRDEVLQMESSVLNYLKFEMTASTVKCFLRRFVQVAQAGSETRLLHLEFLANYVAELSLLEYSFLCYAPSLIAASAIFVANFISQPSKRPWNATLQHYTLYKPSELRSCVNALHNLFCDSHSNSLPAIREKYSQHKYKFVAKKCCPSTIPLEFFHDLID</sequence>
<evidence type="ECO:0000256" key="5">
    <source>
        <dbReference type="RuleBase" id="RU000383"/>
    </source>
</evidence>
<dbReference type="InterPro" id="IPR013763">
    <property type="entry name" value="Cyclin-like_dom"/>
</dbReference>
<dbReference type="CDD" id="cd20562">
    <property type="entry name" value="CYCLIN_AtCycA_like_rpt1"/>
    <property type="match status" value="1"/>
</dbReference>
<dbReference type="InterPro" id="IPR006671">
    <property type="entry name" value="Cyclin_N"/>
</dbReference>
<dbReference type="InterPro" id="IPR004367">
    <property type="entry name" value="Cyclin_C-dom"/>
</dbReference>
<dbReference type="PIRSF" id="PIRSF001771">
    <property type="entry name" value="Cyclin_A_B_D_E"/>
    <property type="match status" value="1"/>
</dbReference>
<accession>A0A443PEF8</accession>
<evidence type="ECO:0000256" key="4">
    <source>
        <dbReference type="ARBA" id="ARBA00023306"/>
    </source>
</evidence>
<dbReference type="FunFam" id="1.10.472.10:FF:000167">
    <property type="entry name" value="Mitotic cyclin 6"/>
    <property type="match status" value="1"/>
</dbReference>
<dbReference type="GO" id="GO:0044772">
    <property type="term" value="P:mitotic cell cycle phase transition"/>
    <property type="evidence" value="ECO:0007669"/>
    <property type="project" value="InterPro"/>
</dbReference>
<dbReference type="PROSITE" id="PS00292">
    <property type="entry name" value="CYCLINS"/>
    <property type="match status" value="1"/>
</dbReference>
<evidence type="ECO:0000313" key="9">
    <source>
        <dbReference type="EMBL" id="RWR89134.1"/>
    </source>
</evidence>
<dbReference type="InterPro" id="IPR046965">
    <property type="entry name" value="Cyclin_A/B-like"/>
</dbReference>
<gene>
    <name evidence="9" type="ORF">CKAN_01818300</name>
</gene>
<name>A0A443PEF8_9MAGN</name>
<keyword evidence="10" id="KW-1185">Reference proteome</keyword>
<dbReference type="Pfam" id="PF02984">
    <property type="entry name" value="Cyclin_C"/>
    <property type="match status" value="1"/>
</dbReference>
<dbReference type="Pfam" id="PF00134">
    <property type="entry name" value="Cyclin_N"/>
    <property type="match status" value="1"/>
</dbReference>
<dbReference type="CDD" id="cd20506">
    <property type="entry name" value="CYCLIN_AtCycA-like_rpt2"/>
    <property type="match status" value="1"/>
</dbReference>
<evidence type="ECO:0000256" key="6">
    <source>
        <dbReference type="SAM" id="MobiDB-lite"/>
    </source>
</evidence>
<feature type="compositionally biased region" description="Polar residues" evidence="6">
    <location>
        <begin position="46"/>
        <end position="59"/>
    </location>
</feature>
<dbReference type="STRING" id="337451.A0A443PEF8"/>
<dbReference type="InterPro" id="IPR036915">
    <property type="entry name" value="Cyclin-like_sf"/>
</dbReference>